<evidence type="ECO:0000256" key="1">
    <source>
        <dbReference type="ARBA" id="ARBA00003291"/>
    </source>
</evidence>
<keyword evidence="8" id="KW-1185">Reference proteome</keyword>
<feature type="region of interest" description="Disordered" evidence="5">
    <location>
        <begin position="147"/>
        <end position="175"/>
    </location>
</feature>
<comment type="function">
    <text evidence="1">Potential calcium sensor.</text>
</comment>
<proteinExistence type="predicted"/>
<sequence>MEKVPRQRRQNTCFVLWDTTCLCGREIYRQSKEEHEALVCLCGSQVCWGSYLNLSGEEAFQKFLHLAWIQTDRKLGGLGDLNYPLISDATKFILKSYGVLIPDQDAKHQLLTMKLKLLPFIPLYKTCALMTEYIQYIGNCIESSPLGHSSSQPKSPTPNSNNFKSSKHTSNVGCNIQPKSEEMKLVFDKFDTNKDGKITLEEYKAAMRTMGWGIEGTEADESFQVMDSDGDGFIDFKEFMDMFNVEETVKETEIKSAFQVFDLNGDGKISAEELSQVLKSLGESCSLSACKKMVMGVDGNGDGFIDLNEFMRMLMSGKKLA</sequence>
<reference evidence="7 8" key="1">
    <citation type="submission" date="2018-09" db="EMBL/GenBank/DDBJ databases">
        <title>A high-quality reference genome of wild soybean provides a powerful tool to mine soybean genomes.</title>
        <authorList>
            <person name="Xie M."/>
            <person name="Chung C.Y.L."/>
            <person name="Li M.-W."/>
            <person name="Wong F.-L."/>
            <person name="Chan T.-F."/>
            <person name="Lam H.-M."/>
        </authorList>
    </citation>
    <scope>NUCLEOTIDE SEQUENCE [LARGE SCALE GENOMIC DNA]</scope>
    <source>
        <strain evidence="8">cv. W05</strain>
        <tissue evidence="7">Hypocotyl of etiolated seedlings</tissue>
    </source>
</reference>
<dbReference type="InterPro" id="IPR039647">
    <property type="entry name" value="EF_hand_pair_protein_CML-like"/>
</dbReference>
<dbReference type="GO" id="GO:0005737">
    <property type="term" value="C:cytoplasm"/>
    <property type="evidence" value="ECO:0007669"/>
    <property type="project" value="UniProtKB-ARBA"/>
</dbReference>
<evidence type="ECO:0000256" key="4">
    <source>
        <dbReference type="ARBA" id="ARBA00022837"/>
    </source>
</evidence>
<keyword evidence="4" id="KW-0106">Calcium</keyword>
<dbReference type="SUPFAM" id="SSF47473">
    <property type="entry name" value="EF-hand"/>
    <property type="match status" value="1"/>
</dbReference>
<dbReference type="Pfam" id="PF13499">
    <property type="entry name" value="EF-hand_7"/>
    <property type="match status" value="1"/>
</dbReference>
<protein>
    <submittedName>
        <fullName evidence="7">Calmodulin-like protein 30</fullName>
    </submittedName>
</protein>
<evidence type="ECO:0000259" key="6">
    <source>
        <dbReference type="PROSITE" id="PS50222"/>
    </source>
</evidence>
<dbReference type="SMART" id="SM00054">
    <property type="entry name" value="EFh"/>
    <property type="match status" value="4"/>
</dbReference>
<dbReference type="PROSITE" id="PS00018">
    <property type="entry name" value="EF_HAND_1"/>
    <property type="match status" value="3"/>
</dbReference>
<evidence type="ECO:0000313" key="7">
    <source>
        <dbReference type="EMBL" id="RZB57341.1"/>
    </source>
</evidence>
<dbReference type="Gene3D" id="3.40.30.10">
    <property type="entry name" value="Glutaredoxin"/>
    <property type="match status" value="1"/>
</dbReference>
<name>A0A445G865_GLYSO</name>
<dbReference type="InterPro" id="IPR036249">
    <property type="entry name" value="Thioredoxin-like_sf"/>
</dbReference>
<dbReference type="FunFam" id="1.10.238.10:FF:000089">
    <property type="entry name" value="calmodulin-like protein 3"/>
    <property type="match status" value="1"/>
</dbReference>
<comment type="caution">
    <text evidence="7">The sequence shown here is derived from an EMBL/GenBank/DDBJ whole genome shotgun (WGS) entry which is preliminary data.</text>
</comment>
<dbReference type="GO" id="GO:0005509">
    <property type="term" value="F:calcium ion binding"/>
    <property type="evidence" value="ECO:0007669"/>
    <property type="project" value="InterPro"/>
</dbReference>
<evidence type="ECO:0000313" key="8">
    <source>
        <dbReference type="Proteomes" id="UP000289340"/>
    </source>
</evidence>
<organism evidence="7 8">
    <name type="scientific">Glycine soja</name>
    <name type="common">Wild soybean</name>
    <dbReference type="NCBI Taxonomy" id="3848"/>
    <lineage>
        <taxon>Eukaryota</taxon>
        <taxon>Viridiplantae</taxon>
        <taxon>Streptophyta</taxon>
        <taxon>Embryophyta</taxon>
        <taxon>Tracheophyta</taxon>
        <taxon>Spermatophyta</taxon>
        <taxon>Magnoliopsida</taxon>
        <taxon>eudicotyledons</taxon>
        <taxon>Gunneridae</taxon>
        <taxon>Pentapetalae</taxon>
        <taxon>rosids</taxon>
        <taxon>fabids</taxon>
        <taxon>Fabales</taxon>
        <taxon>Fabaceae</taxon>
        <taxon>Papilionoideae</taxon>
        <taxon>50 kb inversion clade</taxon>
        <taxon>NPAAA clade</taxon>
        <taxon>indigoferoid/millettioid clade</taxon>
        <taxon>Phaseoleae</taxon>
        <taxon>Glycine</taxon>
        <taxon>Glycine subgen. Soja</taxon>
    </lineage>
</organism>
<evidence type="ECO:0000256" key="2">
    <source>
        <dbReference type="ARBA" id="ARBA00022723"/>
    </source>
</evidence>
<dbReference type="Pfam" id="PF00036">
    <property type="entry name" value="EF-hand_1"/>
    <property type="match status" value="2"/>
</dbReference>
<dbReference type="InterPro" id="IPR011992">
    <property type="entry name" value="EF-hand-dom_pair"/>
</dbReference>
<dbReference type="PANTHER" id="PTHR10891">
    <property type="entry name" value="EF-HAND CALCIUM-BINDING DOMAIN CONTAINING PROTEIN"/>
    <property type="match status" value="1"/>
</dbReference>
<dbReference type="SUPFAM" id="SSF52833">
    <property type="entry name" value="Thioredoxin-like"/>
    <property type="match status" value="1"/>
</dbReference>
<dbReference type="InterPro" id="IPR045606">
    <property type="entry name" value="ATXR3_C"/>
</dbReference>
<keyword evidence="3" id="KW-0677">Repeat</keyword>
<evidence type="ECO:0000256" key="3">
    <source>
        <dbReference type="ARBA" id="ARBA00022737"/>
    </source>
</evidence>
<keyword evidence="2" id="KW-0479">Metal-binding</keyword>
<dbReference type="Pfam" id="PF19633">
    <property type="entry name" value="SDG2_C"/>
    <property type="match status" value="1"/>
</dbReference>
<dbReference type="CDD" id="cd00051">
    <property type="entry name" value="EFh"/>
    <property type="match status" value="2"/>
</dbReference>
<feature type="domain" description="EF-hand" evidence="6">
    <location>
        <begin position="249"/>
        <end position="284"/>
    </location>
</feature>
<evidence type="ECO:0000256" key="5">
    <source>
        <dbReference type="SAM" id="MobiDB-lite"/>
    </source>
</evidence>
<dbReference type="Gene3D" id="1.10.238.10">
    <property type="entry name" value="EF-hand"/>
    <property type="match status" value="2"/>
</dbReference>
<dbReference type="InterPro" id="IPR002048">
    <property type="entry name" value="EF_hand_dom"/>
</dbReference>
<accession>A0A445G865</accession>
<dbReference type="InterPro" id="IPR018247">
    <property type="entry name" value="EF_Hand_1_Ca_BS"/>
</dbReference>
<dbReference type="AlphaFoldDB" id="A0A445G865"/>
<feature type="domain" description="EF-hand" evidence="6">
    <location>
        <begin position="178"/>
        <end position="213"/>
    </location>
</feature>
<dbReference type="PROSITE" id="PS50222">
    <property type="entry name" value="EF_HAND_2"/>
    <property type="match status" value="4"/>
</dbReference>
<dbReference type="EMBL" id="QZWG01000017">
    <property type="protein sequence ID" value="RZB57341.1"/>
    <property type="molecule type" value="Genomic_DNA"/>
</dbReference>
<feature type="domain" description="EF-hand" evidence="6">
    <location>
        <begin position="285"/>
        <end position="320"/>
    </location>
</feature>
<feature type="domain" description="EF-hand" evidence="6">
    <location>
        <begin position="214"/>
        <end position="248"/>
    </location>
</feature>
<dbReference type="Proteomes" id="UP000289340">
    <property type="component" value="Chromosome 17"/>
</dbReference>
<gene>
    <name evidence="7" type="ORF">D0Y65_046141</name>
</gene>